<dbReference type="Proteomes" id="UP000637359">
    <property type="component" value="Unassembled WGS sequence"/>
</dbReference>
<dbReference type="RefSeq" id="WP_186869225.1">
    <property type="nucleotide sequence ID" value="NZ_JACOOL010000004.1"/>
</dbReference>
<dbReference type="CDD" id="cd11731">
    <property type="entry name" value="Lin1944_like_SDR_c"/>
    <property type="match status" value="1"/>
</dbReference>
<sequence>MRIIVVGASGTIGSEICKALEHHDLIRAGRNGLDVSVDNTSPDSIKAMYEKIGKVDAVVNAAGGANFASVSELTPELNERGIESKLKGQINLVLLGLDYVNDGGSFTLTTGVMMDDPIRMGASAAMANGGVKAFVKAAAIEMPRGIRINSVSPTIVEESFSRLEKYFVGFTPVPASKVATFYRKSVEGAQTGQNYEIYH</sequence>
<dbReference type="GO" id="GO:0016491">
    <property type="term" value="F:oxidoreductase activity"/>
    <property type="evidence" value="ECO:0007669"/>
    <property type="project" value="UniProtKB-KW"/>
</dbReference>
<dbReference type="PRINTS" id="PR00081">
    <property type="entry name" value="GDHRDH"/>
</dbReference>
<name>A0A923RHD7_9BACI</name>
<dbReference type="InterPro" id="IPR051122">
    <property type="entry name" value="SDR_DHRS6-like"/>
</dbReference>
<comment type="similarity">
    <text evidence="1">Belongs to the short-chain dehydrogenases/reductases (SDR) family.</text>
</comment>
<evidence type="ECO:0000313" key="3">
    <source>
        <dbReference type="EMBL" id="MBC5636514.1"/>
    </source>
</evidence>
<reference evidence="3" key="1">
    <citation type="submission" date="2020-08" db="EMBL/GenBank/DDBJ databases">
        <title>Genome public.</title>
        <authorList>
            <person name="Liu C."/>
            <person name="Sun Q."/>
        </authorList>
    </citation>
    <scope>NUCLEOTIDE SEQUENCE</scope>
    <source>
        <strain evidence="3">BX22</strain>
    </source>
</reference>
<dbReference type="InterPro" id="IPR002347">
    <property type="entry name" value="SDR_fam"/>
</dbReference>
<evidence type="ECO:0000256" key="1">
    <source>
        <dbReference type="ARBA" id="ARBA00006484"/>
    </source>
</evidence>
<comment type="caution">
    <text evidence="3">The sequence shown here is derived from an EMBL/GenBank/DDBJ whole genome shotgun (WGS) entry which is preliminary data.</text>
</comment>
<dbReference type="PANTHER" id="PTHR43477">
    <property type="entry name" value="DIHYDROANTICAPSIN 7-DEHYDROGENASE"/>
    <property type="match status" value="1"/>
</dbReference>
<dbReference type="PANTHER" id="PTHR43477:SF1">
    <property type="entry name" value="DIHYDROANTICAPSIN 7-DEHYDROGENASE"/>
    <property type="match status" value="1"/>
</dbReference>
<dbReference type="Pfam" id="PF13561">
    <property type="entry name" value="adh_short_C2"/>
    <property type="match status" value="1"/>
</dbReference>
<gene>
    <name evidence="3" type="ORF">H8S33_06715</name>
</gene>
<dbReference type="AlphaFoldDB" id="A0A923RHD7"/>
<dbReference type="InterPro" id="IPR036291">
    <property type="entry name" value="NAD(P)-bd_dom_sf"/>
</dbReference>
<evidence type="ECO:0000313" key="4">
    <source>
        <dbReference type="Proteomes" id="UP000637359"/>
    </source>
</evidence>
<keyword evidence="2" id="KW-0560">Oxidoreductase</keyword>
<dbReference type="SUPFAM" id="SSF51735">
    <property type="entry name" value="NAD(P)-binding Rossmann-fold domains"/>
    <property type="match status" value="1"/>
</dbReference>
<proteinExistence type="inferred from homology"/>
<dbReference type="Gene3D" id="3.40.50.720">
    <property type="entry name" value="NAD(P)-binding Rossmann-like Domain"/>
    <property type="match status" value="1"/>
</dbReference>
<dbReference type="EMBL" id="JACOOL010000004">
    <property type="protein sequence ID" value="MBC5636514.1"/>
    <property type="molecule type" value="Genomic_DNA"/>
</dbReference>
<organism evidence="3 4">
    <name type="scientific">Ornithinibacillus hominis</name>
    <dbReference type="NCBI Taxonomy" id="2763055"/>
    <lineage>
        <taxon>Bacteria</taxon>
        <taxon>Bacillati</taxon>
        <taxon>Bacillota</taxon>
        <taxon>Bacilli</taxon>
        <taxon>Bacillales</taxon>
        <taxon>Bacillaceae</taxon>
        <taxon>Ornithinibacillus</taxon>
    </lineage>
</organism>
<evidence type="ECO:0000256" key="2">
    <source>
        <dbReference type="ARBA" id="ARBA00023002"/>
    </source>
</evidence>
<dbReference type="NCBIfam" id="NF005754">
    <property type="entry name" value="PRK07578.1"/>
    <property type="match status" value="1"/>
</dbReference>
<protein>
    <submittedName>
        <fullName evidence="3">Short chain dehydrogenase</fullName>
    </submittedName>
</protein>
<keyword evidence="4" id="KW-1185">Reference proteome</keyword>
<accession>A0A923RHD7</accession>